<feature type="domain" description="Phosphoesterase HXTX" evidence="4">
    <location>
        <begin position="115"/>
        <end position="157"/>
    </location>
</feature>
<evidence type="ECO:0000259" key="4">
    <source>
        <dbReference type="Pfam" id="PF02834"/>
    </source>
</evidence>
<evidence type="ECO:0000313" key="6">
    <source>
        <dbReference type="Proteomes" id="UP000292039"/>
    </source>
</evidence>
<dbReference type="EC" id="3.1.4.58" evidence="2"/>
<dbReference type="RefSeq" id="WP_130486301.1">
    <property type="nucleotide sequence ID" value="NZ_CBCSEB010000003.1"/>
</dbReference>
<comment type="function">
    <text evidence="2">Hydrolyzes RNA 2',3'-cyclic phosphodiester to an RNA 2'-phosphomonoester.</text>
</comment>
<keyword evidence="1 2" id="KW-0378">Hydrolase</keyword>
<dbReference type="Pfam" id="PF02834">
    <property type="entry name" value="LigT_PEase"/>
    <property type="match status" value="2"/>
</dbReference>
<dbReference type="InterPro" id="IPR014051">
    <property type="entry name" value="Phosphoesterase_HXTX"/>
</dbReference>
<accession>A0A4Q7N062</accession>
<comment type="catalytic activity">
    <reaction evidence="2">
        <text>a 3'-end 2',3'-cyclophospho-ribonucleotide-RNA + H2O = a 3'-end 2'-phospho-ribonucleotide-RNA + H(+)</text>
        <dbReference type="Rhea" id="RHEA:11828"/>
        <dbReference type="Rhea" id="RHEA-COMP:10464"/>
        <dbReference type="Rhea" id="RHEA-COMP:17353"/>
        <dbReference type="ChEBI" id="CHEBI:15377"/>
        <dbReference type="ChEBI" id="CHEBI:15378"/>
        <dbReference type="ChEBI" id="CHEBI:83064"/>
        <dbReference type="ChEBI" id="CHEBI:173113"/>
        <dbReference type="EC" id="3.1.4.58"/>
    </reaction>
</comment>
<sequence length="211" mass="22507">MPLPPATSAPAPLPEDDAALVWRRCFLALAPDAPTCAALVQLRLPDAVQPVAPADLHLTLAFLGAITPAQGQALIQALPRLARSLPPLLGLGRASWPQPAAPRVAVARYEYPPVLQALLTDTHALLRKLGLPVEARPFQPHITLGRYRRRAVAQTDDSAINIALPAARFTALALYTSLHAGTVRTPRTSGAQAEDHTGATPHYRIVAQQPI</sequence>
<dbReference type="EMBL" id="SGWZ01000001">
    <property type="protein sequence ID" value="RZS72949.1"/>
    <property type="molecule type" value="Genomic_DNA"/>
</dbReference>
<feature type="active site" description="Proton donor" evidence="2">
    <location>
        <position position="57"/>
    </location>
</feature>
<dbReference type="NCBIfam" id="TIGR02258">
    <property type="entry name" value="2_5_ligase"/>
    <property type="match status" value="1"/>
</dbReference>
<dbReference type="SUPFAM" id="SSF55144">
    <property type="entry name" value="LigT-like"/>
    <property type="match status" value="1"/>
</dbReference>
<evidence type="ECO:0000256" key="1">
    <source>
        <dbReference type="ARBA" id="ARBA00022801"/>
    </source>
</evidence>
<comment type="caution">
    <text evidence="5">The sequence shown here is derived from an EMBL/GenBank/DDBJ whole genome shotgun (WGS) entry which is preliminary data.</text>
</comment>
<evidence type="ECO:0000256" key="3">
    <source>
        <dbReference type="SAM" id="MobiDB-lite"/>
    </source>
</evidence>
<feature type="region of interest" description="Disordered" evidence="3">
    <location>
        <begin position="185"/>
        <end position="211"/>
    </location>
</feature>
<feature type="active site" description="Proton acceptor" evidence="2">
    <location>
        <position position="141"/>
    </location>
</feature>
<dbReference type="AlphaFoldDB" id="A0A4Q7N062"/>
<feature type="domain" description="Phosphoesterase HXTX" evidence="4">
    <location>
        <begin position="46"/>
        <end position="89"/>
    </location>
</feature>
<dbReference type="GO" id="GO:0008664">
    <property type="term" value="F:RNA 2',3'-cyclic 3'-phosphodiesterase activity"/>
    <property type="evidence" value="ECO:0007669"/>
    <property type="project" value="UniProtKB-EC"/>
</dbReference>
<dbReference type="PANTHER" id="PTHR35561">
    <property type="entry name" value="RNA 2',3'-CYCLIC PHOSPHODIESTERASE"/>
    <property type="match status" value="1"/>
</dbReference>
<proteinExistence type="inferred from homology"/>
<protein>
    <recommendedName>
        <fullName evidence="2">RNA 2',3'-cyclic phosphodiesterase</fullName>
        <shortName evidence="2">RNA 2',3'-CPDase</shortName>
        <ecNumber evidence="2">3.1.4.58</ecNumber>
    </recommendedName>
</protein>
<dbReference type="GO" id="GO:0004113">
    <property type="term" value="F:2',3'-cyclic-nucleotide 3'-phosphodiesterase activity"/>
    <property type="evidence" value="ECO:0007669"/>
    <property type="project" value="InterPro"/>
</dbReference>
<gene>
    <name evidence="5" type="ORF">EV679_0133</name>
</gene>
<feature type="short sequence motif" description="HXTX 1" evidence="2">
    <location>
        <begin position="57"/>
        <end position="60"/>
    </location>
</feature>
<evidence type="ECO:0000256" key="2">
    <source>
        <dbReference type="HAMAP-Rule" id="MF_01940"/>
    </source>
</evidence>
<dbReference type="Proteomes" id="UP000292039">
    <property type="component" value="Unassembled WGS sequence"/>
</dbReference>
<comment type="similarity">
    <text evidence="2">Belongs to the 2H phosphoesterase superfamily. ThpR family.</text>
</comment>
<evidence type="ECO:0000313" key="5">
    <source>
        <dbReference type="EMBL" id="RZS72949.1"/>
    </source>
</evidence>
<dbReference type="InterPro" id="IPR004175">
    <property type="entry name" value="RNA_CPDase"/>
</dbReference>
<dbReference type="GO" id="GO:0016874">
    <property type="term" value="F:ligase activity"/>
    <property type="evidence" value="ECO:0007669"/>
    <property type="project" value="UniProtKB-KW"/>
</dbReference>
<dbReference type="HAMAP" id="MF_01940">
    <property type="entry name" value="RNA_CPDase"/>
    <property type="match status" value="1"/>
</dbReference>
<dbReference type="Gene3D" id="3.90.1140.10">
    <property type="entry name" value="Cyclic phosphodiesterase"/>
    <property type="match status" value="1"/>
</dbReference>
<name>A0A4Q7N062_9BURK</name>
<dbReference type="PANTHER" id="PTHR35561:SF1">
    <property type="entry name" value="RNA 2',3'-CYCLIC PHOSPHODIESTERASE"/>
    <property type="match status" value="1"/>
</dbReference>
<reference evidence="5 6" key="1">
    <citation type="submission" date="2019-02" db="EMBL/GenBank/DDBJ databases">
        <title>Genomic Encyclopedia of Type Strains, Phase IV (KMG-IV): sequencing the most valuable type-strain genomes for metagenomic binning, comparative biology and taxonomic classification.</title>
        <authorList>
            <person name="Goeker M."/>
        </authorList>
    </citation>
    <scope>NUCLEOTIDE SEQUENCE [LARGE SCALE GENOMIC DNA]</scope>
    <source>
        <strain evidence="5 6">DSM 16618</strain>
    </source>
</reference>
<feature type="short sequence motif" description="HXTX 2" evidence="2">
    <location>
        <begin position="141"/>
        <end position="144"/>
    </location>
</feature>
<dbReference type="InterPro" id="IPR009097">
    <property type="entry name" value="Cyclic_Pdiesterase"/>
</dbReference>
<organism evidence="5 6">
    <name type="scientific">Kerstersia gyiorum</name>
    <dbReference type="NCBI Taxonomy" id="206506"/>
    <lineage>
        <taxon>Bacteria</taxon>
        <taxon>Pseudomonadati</taxon>
        <taxon>Pseudomonadota</taxon>
        <taxon>Betaproteobacteria</taxon>
        <taxon>Burkholderiales</taxon>
        <taxon>Alcaligenaceae</taxon>
        <taxon>Kerstersia</taxon>
    </lineage>
</organism>
<keyword evidence="5" id="KW-0436">Ligase</keyword>